<organism evidence="3 4">
    <name type="scientific">Gordonia rhizosphera NBRC 16068</name>
    <dbReference type="NCBI Taxonomy" id="1108045"/>
    <lineage>
        <taxon>Bacteria</taxon>
        <taxon>Bacillati</taxon>
        <taxon>Actinomycetota</taxon>
        <taxon>Actinomycetes</taxon>
        <taxon>Mycobacteriales</taxon>
        <taxon>Gordoniaceae</taxon>
        <taxon>Gordonia</taxon>
    </lineage>
</organism>
<comment type="caution">
    <text evidence="3">The sequence shown here is derived from an EMBL/GenBank/DDBJ whole genome shotgun (WGS) entry which is preliminary data.</text>
</comment>
<protein>
    <submittedName>
        <fullName evidence="3">Putative 2,6-dihydroxypseudooxynicotine hydrolase</fullName>
    </submittedName>
</protein>
<evidence type="ECO:0000313" key="3">
    <source>
        <dbReference type="EMBL" id="GAB90747.1"/>
    </source>
</evidence>
<dbReference type="InterPro" id="IPR050261">
    <property type="entry name" value="FrsA_esterase"/>
</dbReference>
<dbReference type="GO" id="GO:0052689">
    <property type="term" value="F:carboxylic ester hydrolase activity"/>
    <property type="evidence" value="ECO:0007669"/>
    <property type="project" value="UniProtKB-ARBA"/>
</dbReference>
<dbReference type="SUPFAM" id="SSF53474">
    <property type="entry name" value="alpha/beta-Hydrolases"/>
    <property type="match status" value="1"/>
</dbReference>
<name>K6WEX7_9ACTN</name>
<dbReference type="eggNOG" id="COG2267">
    <property type="taxonomic scope" value="Bacteria"/>
</dbReference>
<evidence type="ECO:0000313" key="4">
    <source>
        <dbReference type="Proteomes" id="UP000008363"/>
    </source>
</evidence>
<keyword evidence="2 3" id="KW-0378">Hydrolase</keyword>
<dbReference type="STRING" id="1108045.GORHZ_117_00100"/>
<dbReference type="Gene3D" id="3.40.50.1820">
    <property type="entry name" value="alpha/beta hydrolase"/>
    <property type="match status" value="1"/>
</dbReference>
<gene>
    <name evidence="3" type="ORF">GORHZ_117_00100</name>
</gene>
<dbReference type="EMBL" id="BAHC01000117">
    <property type="protein sequence ID" value="GAB90747.1"/>
    <property type="molecule type" value="Genomic_DNA"/>
</dbReference>
<dbReference type="Proteomes" id="UP000008363">
    <property type="component" value="Unassembled WGS sequence"/>
</dbReference>
<dbReference type="AlphaFoldDB" id="K6WEX7"/>
<evidence type="ECO:0000256" key="1">
    <source>
        <dbReference type="ARBA" id="ARBA00008645"/>
    </source>
</evidence>
<dbReference type="InterPro" id="IPR029058">
    <property type="entry name" value="AB_hydrolase_fold"/>
</dbReference>
<comment type="similarity">
    <text evidence="1">Belongs to the AB hydrolase superfamily.</text>
</comment>
<dbReference type="PANTHER" id="PTHR22946:SF9">
    <property type="entry name" value="POLYKETIDE TRANSFERASE AF380"/>
    <property type="match status" value="1"/>
</dbReference>
<accession>K6WEX7</accession>
<evidence type="ECO:0000256" key="2">
    <source>
        <dbReference type="ARBA" id="ARBA00022801"/>
    </source>
</evidence>
<sequence length="368" mass="39186">MSAPARSNRAAGAEMAPATAALHRAMSYARLTDGGMNPADARILLAETAAGDDWTQTASSLSDRRADAAALALVRGQHRTAELMQRWAVGAALFAQMAENTDTDLKRSLYGRYVDQTRQLAALPTPVLERIETPYRTGRLTGWLRLPRSGCAEATVIMWGGLTGWGAAYLRSADALAERGVACLLAEGPGQGEPRLRDGLHVDTDTVAGFARFVDVVAADPRMGDAIGVQGNSSGGLFAAHLAAIDDRIRACVVNGAPAAPTLPRFRSAREQLAAEVGTSDDDEINYILAGLRFDPHSHPIRCPVLVLHGGSDPLVASPDLQQPFVDAAGDRGELRIWSDGDHALHNHAEERDAFTADWFAGHLMASP</sequence>
<keyword evidence="4" id="KW-1185">Reference proteome</keyword>
<reference evidence="3 4" key="1">
    <citation type="submission" date="2012-08" db="EMBL/GenBank/DDBJ databases">
        <title>Whole genome shotgun sequence of Gordonia rhizosphera NBRC 16068.</title>
        <authorList>
            <person name="Takarada H."/>
            <person name="Isaki S."/>
            <person name="Hosoyama A."/>
            <person name="Tsuchikane K."/>
            <person name="Katsumata H."/>
            <person name="Baba S."/>
            <person name="Ohji S."/>
            <person name="Yamazaki S."/>
            <person name="Fujita N."/>
        </authorList>
    </citation>
    <scope>NUCLEOTIDE SEQUENCE [LARGE SCALE GENOMIC DNA]</scope>
    <source>
        <strain evidence="3 4">NBRC 16068</strain>
    </source>
</reference>
<proteinExistence type="inferred from homology"/>
<dbReference type="PANTHER" id="PTHR22946">
    <property type="entry name" value="DIENELACTONE HYDROLASE DOMAIN-CONTAINING PROTEIN-RELATED"/>
    <property type="match status" value="1"/>
</dbReference>